<keyword evidence="3" id="KW-1185">Reference proteome</keyword>
<evidence type="ECO:0000259" key="1">
    <source>
        <dbReference type="Pfam" id="PF13744"/>
    </source>
</evidence>
<accession>A0ABS9ZCZ3</accession>
<dbReference type="SUPFAM" id="SSF47413">
    <property type="entry name" value="lambda repressor-like DNA-binding domains"/>
    <property type="match status" value="1"/>
</dbReference>
<dbReference type="InterPro" id="IPR010982">
    <property type="entry name" value="Lambda_DNA-bd_dom_sf"/>
</dbReference>
<protein>
    <submittedName>
        <fullName evidence="2">XRE family transcriptional regulator</fullName>
    </submittedName>
</protein>
<dbReference type="InterPro" id="IPR039554">
    <property type="entry name" value="HigA2-like_HTH"/>
</dbReference>
<dbReference type="Gene3D" id="1.10.260.40">
    <property type="entry name" value="lambda repressor-like DNA-binding domains"/>
    <property type="match status" value="1"/>
</dbReference>
<dbReference type="InterPro" id="IPR001387">
    <property type="entry name" value="Cro/C1-type_HTH"/>
</dbReference>
<dbReference type="Pfam" id="PF13744">
    <property type="entry name" value="HTH_37"/>
    <property type="match status" value="1"/>
</dbReference>
<sequence>MIKVEEGSGNVYADLGQGDAKEMLVKAQLASKIGGIIKARHLTQLEAAEILGMPQPKVSEMLRGKFRGISETKMIDCLSRLGRDVQIVVKTAPRSRHGVGRVEVVFA</sequence>
<comment type="caution">
    <text evidence="2">The sequence shown here is derived from an EMBL/GenBank/DDBJ whole genome shotgun (WGS) entry which is preliminary data.</text>
</comment>
<reference evidence="2 3" key="1">
    <citation type="submission" date="2015-12" db="EMBL/GenBank/DDBJ databases">
        <title>Phylogenomics in the description of a new species in the Pseudomonas syringae group.</title>
        <authorList>
            <person name="Busquets A."/>
            <person name="Gomila M."/>
            <person name="Beiki F."/>
            <person name="Rahimian H."/>
            <person name="Mulet M."/>
            <person name="Sanchez D."/>
            <person name="Garcia-Valdes E."/>
            <person name="Lalucat J."/>
        </authorList>
    </citation>
    <scope>NUCLEOTIDE SEQUENCE [LARGE SCALE GENOMIC DNA]</scope>
    <source>
        <strain evidence="2 3">S25</strain>
    </source>
</reference>
<dbReference type="Proteomes" id="UP001320513">
    <property type="component" value="Unassembled WGS sequence"/>
</dbReference>
<evidence type="ECO:0000313" key="3">
    <source>
        <dbReference type="Proteomes" id="UP001320513"/>
    </source>
</evidence>
<evidence type="ECO:0000313" key="2">
    <source>
        <dbReference type="EMBL" id="MCI8208465.1"/>
    </source>
</evidence>
<proteinExistence type="predicted"/>
<dbReference type="RefSeq" id="WP_243244384.1">
    <property type="nucleotide sequence ID" value="NZ_LOHG01000002.1"/>
</dbReference>
<dbReference type="CDD" id="cd00093">
    <property type="entry name" value="HTH_XRE"/>
    <property type="match status" value="1"/>
</dbReference>
<gene>
    <name evidence="2" type="ORF">AUC61_02860</name>
</gene>
<feature type="domain" description="HigA2-like helix-turn-helix" evidence="1">
    <location>
        <begin position="11"/>
        <end position="90"/>
    </location>
</feature>
<organism evidence="2 3">
    <name type="scientific">Pseudomonas maioricensis</name>
    <dbReference type="NCBI Taxonomy" id="1766623"/>
    <lineage>
        <taxon>Bacteria</taxon>
        <taxon>Pseudomonadati</taxon>
        <taxon>Pseudomonadota</taxon>
        <taxon>Gammaproteobacteria</taxon>
        <taxon>Pseudomonadales</taxon>
        <taxon>Pseudomonadaceae</taxon>
        <taxon>Pseudomonas</taxon>
    </lineage>
</organism>
<name>A0ABS9ZCZ3_9PSED</name>
<dbReference type="EMBL" id="LOHG01000002">
    <property type="protein sequence ID" value="MCI8208465.1"/>
    <property type="molecule type" value="Genomic_DNA"/>
</dbReference>